<evidence type="ECO:0000313" key="1">
    <source>
        <dbReference type="EMBL" id="QJW92840.1"/>
    </source>
</evidence>
<keyword evidence="2" id="KW-1185">Reference proteome</keyword>
<reference evidence="2" key="1">
    <citation type="submission" date="2020-05" db="EMBL/GenBank/DDBJ databases">
        <title>Frigoriglobus tundricola gen. nov., sp. nov., a psychrotolerant cellulolytic planctomycete of the family Gemmataceae with two divergent copies of 16S rRNA gene.</title>
        <authorList>
            <person name="Kulichevskaya I.S."/>
            <person name="Ivanova A.A."/>
            <person name="Naumoff D.G."/>
            <person name="Beletsky A.V."/>
            <person name="Rijpstra W.I.C."/>
            <person name="Sinninghe Damste J.S."/>
            <person name="Mardanov A.V."/>
            <person name="Ravin N.V."/>
            <person name="Dedysh S.N."/>
        </authorList>
    </citation>
    <scope>NUCLEOTIDE SEQUENCE [LARGE SCALE GENOMIC DNA]</scope>
    <source>
        <strain evidence="2">PL17</strain>
    </source>
</reference>
<dbReference type="EMBL" id="CP053452">
    <property type="protein sequence ID" value="QJW92840.1"/>
    <property type="molecule type" value="Genomic_DNA"/>
</dbReference>
<protein>
    <submittedName>
        <fullName evidence="1">Uncharacterized protein</fullName>
    </submittedName>
</protein>
<gene>
    <name evidence="1" type="ORF">FTUN_0337</name>
</gene>
<sequence length="129" mass="14087">MLGPILFFPGFASESPLQPVRHALDDELFVGERSRLELREEEVALHGHLEAPAAGRDEGEGLDLLLEAGEELGRQTDGLLFVPSERAVFQFDVHDVSRIGRWGDTGIIAPATEPPRTMFGAAPLRGGRM</sequence>
<dbReference type="KEGG" id="ftj:FTUN_0337"/>
<name>A0A6M5YHQ3_9BACT</name>
<proteinExistence type="predicted"/>
<evidence type="ECO:0000313" key="2">
    <source>
        <dbReference type="Proteomes" id="UP000503447"/>
    </source>
</evidence>
<dbReference type="Proteomes" id="UP000503447">
    <property type="component" value="Chromosome"/>
</dbReference>
<accession>A0A6M5YHQ3</accession>
<organism evidence="1 2">
    <name type="scientific">Frigoriglobus tundricola</name>
    <dbReference type="NCBI Taxonomy" id="2774151"/>
    <lineage>
        <taxon>Bacteria</taxon>
        <taxon>Pseudomonadati</taxon>
        <taxon>Planctomycetota</taxon>
        <taxon>Planctomycetia</taxon>
        <taxon>Gemmatales</taxon>
        <taxon>Gemmataceae</taxon>
        <taxon>Frigoriglobus</taxon>
    </lineage>
</organism>
<dbReference type="AlphaFoldDB" id="A0A6M5YHQ3"/>